<feature type="compositionally biased region" description="Pro residues" evidence="1">
    <location>
        <begin position="445"/>
        <end position="464"/>
    </location>
</feature>
<feature type="compositionally biased region" description="Basic and acidic residues" evidence="1">
    <location>
        <begin position="363"/>
        <end position="374"/>
    </location>
</feature>
<evidence type="ECO:0008006" key="4">
    <source>
        <dbReference type="Google" id="ProtNLM"/>
    </source>
</evidence>
<organism evidence="2 3">
    <name type="scientific">Rhodotorula mucilaginosa</name>
    <name type="common">Yeast</name>
    <name type="synonym">Rhodotorula rubra</name>
    <dbReference type="NCBI Taxonomy" id="5537"/>
    <lineage>
        <taxon>Eukaryota</taxon>
        <taxon>Fungi</taxon>
        <taxon>Dikarya</taxon>
        <taxon>Basidiomycota</taxon>
        <taxon>Pucciniomycotina</taxon>
        <taxon>Microbotryomycetes</taxon>
        <taxon>Sporidiobolales</taxon>
        <taxon>Sporidiobolaceae</taxon>
        <taxon>Rhodotorula</taxon>
    </lineage>
</organism>
<sequence length="773" mass="81251">MAADRPQASLRRSNLPTGTASSKLAPAQDTLRRPQRLATPKAGLTIPQEASSLHSQSTVLSPPLDYPHAGGKNQPPLTPFTTEPRDPTTPGRVRRLEASSAGDSNADETFKKPAVPSSATRKAAERSTPSRSRRLSQSTSGKNTQDAEGLDTVKPATRTLSSSPLAASSRRTTPRKKAMVSGGGPALIPPSRDLSSSRGAREPAQPSLNRSSDGLSTSTKTPLRSSVSASRGVSSTLSTSQARRTLAVPETGVRAREATGSAATIRRKAGPLLSAIPVPSTSSQGSRALHRPPSVVSTASSHTEQADASRRGNVPRRSSAQLGVAAQQTSRKSSWETVRSTRDSLASSSRRRSSITLLVGGDADRSWETVESRRASRTAVGVADATMETPRRPSQPISAHIVSPPSPDSAGAASGVPRVSATDGAASPETLSTTSHFSHAAFLSPMPPPPIDVLSNPPPHPRPGPATYANRSKPRESTSLDEILRLGMLNQSQLAGTAAGGSGGGGLELELLLDEGSSRMMTEELRDSLGPTTGDAASPAPTTPWRARIVSVGASARRRSLATSGQALGSRSEDAATLSPPPPRNAQAGPVLLLRQSTTEASDLRRQVAALSAELELVKRERDETVSTVERDRQAMKDERVEALQRELEAAQARENELRSDWEAERRAMEEDMAELAAASAAATASSSTLASSPPLPEEAAAAAVHSQQAREIERARWTLLLTASESAGASLRAGTTFGQVEQLAVREREDTRLALASLQTLARGLEGWRALL</sequence>
<feature type="compositionally biased region" description="Polar residues" evidence="1">
    <location>
        <begin position="48"/>
        <end position="60"/>
    </location>
</feature>
<accession>A0A9P6VYN2</accession>
<feature type="compositionally biased region" description="Low complexity" evidence="1">
    <location>
        <begin position="223"/>
        <end position="240"/>
    </location>
</feature>
<feature type="region of interest" description="Disordered" evidence="1">
    <location>
        <begin position="1"/>
        <end position="351"/>
    </location>
</feature>
<feature type="region of interest" description="Disordered" evidence="1">
    <location>
        <begin position="363"/>
        <end position="477"/>
    </location>
</feature>
<evidence type="ECO:0000313" key="2">
    <source>
        <dbReference type="EMBL" id="KAG0657432.1"/>
    </source>
</evidence>
<dbReference type="OrthoDB" id="2529650at2759"/>
<proteinExistence type="predicted"/>
<feature type="region of interest" description="Disordered" evidence="1">
    <location>
        <begin position="674"/>
        <end position="708"/>
    </location>
</feature>
<dbReference type="EMBL" id="PUHQ01000081">
    <property type="protein sequence ID" value="KAG0657432.1"/>
    <property type="molecule type" value="Genomic_DNA"/>
</dbReference>
<feature type="compositionally biased region" description="Polar residues" evidence="1">
    <location>
        <begin position="316"/>
        <end position="338"/>
    </location>
</feature>
<protein>
    <recommendedName>
        <fullName evidence="4">Proteophosphoglycan ppg4</fullName>
    </recommendedName>
</protein>
<feature type="compositionally biased region" description="Low complexity" evidence="1">
    <location>
        <begin position="675"/>
        <end position="704"/>
    </location>
</feature>
<feature type="compositionally biased region" description="Low complexity" evidence="1">
    <location>
        <begin position="156"/>
        <end position="171"/>
    </location>
</feature>
<feature type="compositionally biased region" description="Low complexity" evidence="1">
    <location>
        <begin position="408"/>
        <end position="417"/>
    </location>
</feature>
<name>A0A9P6VYN2_RHOMI</name>
<evidence type="ECO:0000256" key="1">
    <source>
        <dbReference type="SAM" id="MobiDB-lite"/>
    </source>
</evidence>
<comment type="caution">
    <text evidence="2">The sequence shown here is derived from an EMBL/GenBank/DDBJ whole genome shotgun (WGS) entry which is preliminary data.</text>
</comment>
<dbReference type="Proteomes" id="UP000777482">
    <property type="component" value="Unassembled WGS sequence"/>
</dbReference>
<feature type="compositionally biased region" description="Polar residues" evidence="1">
    <location>
        <begin position="10"/>
        <end position="22"/>
    </location>
</feature>
<gene>
    <name evidence="2" type="ORF">C6P46_006506</name>
</gene>
<feature type="compositionally biased region" description="Polar residues" evidence="1">
    <location>
        <begin position="127"/>
        <end position="146"/>
    </location>
</feature>
<dbReference type="CDD" id="cd22265">
    <property type="entry name" value="UDM1_RNF168"/>
    <property type="match status" value="1"/>
</dbReference>
<evidence type="ECO:0000313" key="3">
    <source>
        <dbReference type="Proteomes" id="UP000777482"/>
    </source>
</evidence>
<reference evidence="2 3" key="1">
    <citation type="submission" date="2020-11" db="EMBL/GenBank/DDBJ databases">
        <title>Kefir isolates.</title>
        <authorList>
            <person name="Marcisauskas S."/>
            <person name="Kim Y."/>
            <person name="Blasche S."/>
        </authorList>
    </citation>
    <scope>NUCLEOTIDE SEQUENCE [LARGE SCALE GENOMIC DNA]</scope>
    <source>
        <strain evidence="2 3">KR</strain>
    </source>
</reference>
<feature type="region of interest" description="Disordered" evidence="1">
    <location>
        <begin position="523"/>
        <end position="542"/>
    </location>
</feature>
<feature type="compositionally biased region" description="Polar residues" evidence="1">
    <location>
        <begin position="206"/>
        <end position="222"/>
    </location>
</feature>
<dbReference type="AlphaFoldDB" id="A0A9P6VYN2"/>
<feature type="region of interest" description="Disordered" evidence="1">
    <location>
        <begin position="556"/>
        <end position="588"/>
    </location>
</feature>
<keyword evidence="3" id="KW-1185">Reference proteome</keyword>